<dbReference type="AlphaFoldDB" id="A0A7W6FZD2"/>
<dbReference type="Proteomes" id="UP000561459">
    <property type="component" value="Unassembled WGS sequence"/>
</dbReference>
<dbReference type="SUPFAM" id="SSF52540">
    <property type="entry name" value="P-loop containing nucleoside triphosphate hydrolases"/>
    <property type="match status" value="1"/>
</dbReference>
<dbReference type="EMBL" id="JACIDY010000007">
    <property type="protein sequence ID" value="MBB3941191.1"/>
    <property type="molecule type" value="Genomic_DNA"/>
</dbReference>
<keyword evidence="2" id="KW-1185">Reference proteome</keyword>
<gene>
    <name evidence="1" type="ORF">GGR39_002859</name>
</gene>
<accession>A0A7W6FZD2</accession>
<evidence type="ECO:0000313" key="2">
    <source>
        <dbReference type="Proteomes" id="UP000561459"/>
    </source>
</evidence>
<name>A0A7W6FZD2_9SPHN</name>
<protein>
    <submittedName>
        <fullName evidence="1">DNA polymerase III delta prime subunit</fullName>
    </submittedName>
</protein>
<reference evidence="1 2" key="1">
    <citation type="submission" date="2020-08" db="EMBL/GenBank/DDBJ databases">
        <title>Genomic Encyclopedia of Type Strains, Phase IV (KMG-IV): sequencing the most valuable type-strain genomes for metagenomic binning, comparative biology and taxonomic classification.</title>
        <authorList>
            <person name="Goeker M."/>
        </authorList>
    </citation>
    <scope>NUCLEOTIDE SEQUENCE [LARGE SCALE GENOMIC DNA]</scope>
    <source>
        <strain evidence="1 2">DSM 27568</strain>
    </source>
</reference>
<evidence type="ECO:0000313" key="1">
    <source>
        <dbReference type="EMBL" id="MBB3941191.1"/>
    </source>
</evidence>
<dbReference type="InterPro" id="IPR027417">
    <property type="entry name" value="P-loop_NTPase"/>
</dbReference>
<dbReference type="RefSeq" id="WP_183617819.1">
    <property type="nucleotide sequence ID" value="NZ_JACIDY010000007.1"/>
</dbReference>
<organism evidence="1 2">
    <name type="scientific">Novosphingobium fluoreni</name>
    <dbReference type="NCBI Taxonomy" id="1391222"/>
    <lineage>
        <taxon>Bacteria</taxon>
        <taxon>Pseudomonadati</taxon>
        <taxon>Pseudomonadota</taxon>
        <taxon>Alphaproteobacteria</taxon>
        <taxon>Sphingomonadales</taxon>
        <taxon>Sphingomonadaceae</taxon>
        <taxon>Novosphingobium</taxon>
    </lineage>
</organism>
<proteinExistence type="predicted"/>
<dbReference type="Gene3D" id="1.10.8.60">
    <property type="match status" value="1"/>
</dbReference>
<sequence>MRQIALPLPLPNESAPRIVVGNANAAAVDAMADASRWPFRTAVLSGQPRCGKTLLGRWFQQSGAGDVLDDADRIDETSVFHAWNRAQESGRPLLVIRDAMPGAFQITLPDLRSRLGAALHLEIGAPDDMMMGELIALHAEMRSLPLDEAAIAYLVPRCERSHLAAEQIVAAIDRLSLERKQPPTLSVWREALNEITGAARSAT</sequence>
<comment type="caution">
    <text evidence="1">The sequence shown here is derived from an EMBL/GenBank/DDBJ whole genome shotgun (WGS) entry which is preliminary data.</text>
</comment>